<feature type="transmembrane region" description="Helical" evidence="1">
    <location>
        <begin position="474"/>
        <end position="493"/>
    </location>
</feature>
<evidence type="ECO:0000256" key="1">
    <source>
        <dbReference type="SAM" id="Phobius"/>
    </source>
</evidence>
<accession>A0A0W0SMB0</accession>
<proteinExistence type="predicted"/>
<dbReference type="EMBL" id="LNXV01000009">
    <property type="protein sequence ID" value="KTC84511.1"/>
    <property type="molecule type" value="Genomic_DNA"/>
</dbReference>
<evidence type="ECO:0000313" key="2">
    <source>
        <dbReference type="EMBL" id="KTC84511.1"/>
    </source>
</evidence>
<sequence length="698" mass="80346">MNFLDTANLFIPGYPLLSEAVRKQFEDSNAGFKFVGAIKETQEAIVAFRSSVSWWQLIFIGVEGELEKQKEKFKSDKVQLIAQIETSEEYKTVIAEIIRTLLPEICPDYEFLNPEDQFLLAKAPFSQALYALINCDQQIAQISEEFGVKDDWYRMQHLEDHRQELEELYQKKDMIIKDWQEQFANRDELSTLKVRIAEEKKKERDKEIKIRLVELADETQKLAEFFPLLKTDPLTLAEFQKQYFDALQNENADLLNVEENELAIFIFHHLQQATKSHFEYVELHSFNLKQAKLFAQRILIAFHQKKDLESDTWFAEYQKQLTQKLHAKLLLINNRESLPETPEKQELLGSLSSLFGLDKTVERTKEFLNKLADAHAFIQATGFSTQNESSFLAILDIYNYGRAADQITETKAILASLFRPFYPLYEEYRDIALYEKNVYLKIIRTVMPMLVVAGFVTLVAALLAPLLIPELAFSVVLIPTLFLGLAFATKYVTLKNDLYKLLRENYYGGVFEIPEFQTNIRMFTIFKNEGTALAVRNFYIQEIQRCDEIDAAYQAGAQEGTLSEEEIKLKKANLLKRHTLCLEWYDIHSNVALGCEKVPQLVIARLEEVKGREYTALREALQANFPELQKAVAKMVRELKTTFAQKESPVESIAPPRAAISGGINGNHSPRLFKPSKLLAHKLQAEKLDAIAATIRVC</sequence>
<keyword evidence="1" id="KW-1133">Transmembrane helix</keyword>
<comment type="caution">
    <text evidence="2">The sequence shown here is derived from an EMBL/GenBank/DDBJ whole genome shotgun (WGS) entry which is preliminary data.</text>
</comment>
<keyword evidence="3" id="KW-1185">Reference proteome</keyword>
<protein>
    <submittedName>
        <fullName evidence="2">Uncharacterized protein</fullName>
    </submittedName>
</protein>
<keyword evidence="1" id="KW-0472">Membrane</keyword>
<evidence type="ECO:0000313" key="3">
    <source>
        <dbReference type="Proteomes" id="UP000054742"/>
    </source>
</evidence>
<organism evidence="2 3">
    <name type="scientific">Legionella brunensis</name>
    <dbReference type="NCBI Taxonomy" id="29422"/>
    <lineage>
        <taxon>Bacteria</taxon>
        <taxon>Pseudomonadati</taxon>
        <taxon>Pseudomonadota</taxon>
        <taxon>Gammaproteobacteria</taxon>
        <taxon>Legionellales</taxon>
        <taxon>Legionellaceae</taxon>
        <taxon>Legionella</taxon>
    </lineage>
</organism>
<dbReference type="AlphaFoldDB" id="A0A0W0SMB0"/>
<dbReference type="STRING" id="29422.Lbru_1379"/>
<feature type="transmembrane region" description="Helical" evidence="1">
    <location>
        <begin position="446"/>
        <end position="468"/>
    </location>
</feature>
<keyword evidence="1" id="KW-0812">Transmembrane</keyword>
<dbReference type="RefSeq" id="WP_058441458.1">
    <property type="nucleotide sequence ID" value="NZ_CAAAHU010000023.1"/>
</dbReference>
<reference evidence="2 3" key="1">
    <citation type="submission" date="2015-11" db="EMBL/GenBank/DDBJ databases">
        <title>Genomic analysis of 38 Legionella species identifies large and diverse effector repertoires.</title>
        <authorList>
            <person name="Burstein D."/>
            <person name="Amaro F."/>
            <person name="Zusman T."/>
            <person name="Lifshitz Z."/>
            <person name="Cohen O."/>
            <person name="Gilbert J.A."/>
            <person name="Pupko T."/>
            <person name="Shuman H.A."/>
            <person name="Segal G."/>
        </authorList>
    </citation>
    <scope>NUCLEOTIDE SEQUENCE [LARGE SCALE GENOMIC DNA]</scope>
    <source>
        <strain evidence="2 3">ATCC 43878</strain>
    </source>
</reference>
<dbReference type="OrthoDB" id="5653491at2"/>
<dbReference type="PATRIC" id="fig|29422.6.peg.1462"/>
<dbReference type="Proteomes" id="UP000054742">
    <property type="component" value="Unassembled WGS sequence"/>
</dbReference>
<name>A0A0W0SMB0_9GAMM</name>
<gene>
    <name evidence="2" type="ORF">Lbru_1379</name>
</gene>